<dbReference type="InterPro" id="IPR032710">
    <property type="entry name" value="NTF2-like_dom_sf"/>
</dbReference>
<feature type="domain" description="SnoaL-like" evidence="1">
    <location>
        <begin position="22"/>
        <end position="140"/>
    </location>
</feature>
<gene>
    <name evidence="2" type="ORF">TCE0_015f02199</name>
</gene>
<evidence type="ECO:0000259" key="1">
    <source>
        <dbReference type="Pfam" id="PF13577"/>
    </source>
</evidence>
<proteinExistence type="predicted"/>
<accession>A0A6V8H1L8</accession>
<sequence length="167" mass="18569">MSTNNPLSIGSSADMTPTEEAISRVQILALINRYASLARGIPSPQIHRELASLFLPSAKISLPDGRALSPHEIGKITESNPPDLLRHHVTTVDIQFDSRTEARCQTYVIAGTHLRMPDHWGRWDDVVVRMPEDGRWLIERKVVVVDGMEEGGWLQGVVDAGVDQRNN</sequence>
<dbReference type="AlphaFoldDB" id="A0A6V8H1L8"/>
<dbReference type="SUPFAM" id="SSF54427">
    <property type="entry name" value="NTF2-like"/>
    <property type="match status" value="1"/>
</dbReference>
<keyword evidence="3" id="KW-1185">Reference proteome</keyword>
<protein>
    <recommendedName>
        <fullName evidence="1">SnoaL-like domain-containing protein</fullName>
    </recommendedName>
</protein>
<reference evidence="3" key="1">
    <citation type="journal article" date="2015" name="Genome Announc.">
        <title>Draft genome sequence of Talaromyces cellulolyticus strain Y-94, a source of lignocellulosic biomass-degrading enzymes.</title>
        <authorList>
            <person name="Fujii T."/>
            <person name="Koike H."/>
            <person name="Sawayama S."/>
            <person name="Yano S."/>
            <person name="Inoue H."/>
        </authorList>
    </citation>
    <scope>NUCLEOTIDE SEQUENCE [LARGE SCALE GENOMIC DNA]</scope>
    <source>
        <strain evidence="3">Y-94</strain>
    </source>
</reference>
<dbReference type="Proteomes" id="UP000053095">
    <property type="component" value="Unassembled WGS sequence"/>
</dbReference>
<comment type="caution">
    <text evidence="2">The sequence shown here is derived from an EMBL/GenBank/DDBJ whole genome shotgun (WGS) entry which is preliminary data.</text>
</comment>
<dbReference type="Gene3D" id="3.10.450.50">
    <property type="match status" value="1"/>
</dbReference>
<dbReference type="InterPro" id="IPR037401">
    <property type="entry name" value="SnoaL-like"/>
</dbReference>
<organism evidence="2 3">
    <name type="scientific">Talaromyces pinophilus</name>
    <name type="common">Penicillium pinophilum</name>
    <dbReference type="NCBI Taxonomy" id="128442"/>
    <lineage>
        <taxon>Eukaryota</taxon>
        <taxon>Fungi</taxon>
        <taxon>Dikarya</taxon>
        <taxon>Ascomycota</taxon>
        <taxon>Pezizomycotina</taxon>
        <taxon>Eurotiomycetes</taxon>
        <taxon>Eurotiomycetidae</taxon>
        <taxon>Eurotiales</taxon>
        <taxon>Trichocomaceae</taxon>
        <taxon>Talaromyces</taxon>
        <taxon>Talaromyces sect. Talaromyces</taxon>
    </lineage>
</organism>
<dbReference type="EMBL" id="DF933811">
    <property type="protein sequence ID" value="GAM34549.1"/>
    <property type="molecule type" value="Genomic_DNA"/>
</dbReference>
<evidence type="ECO:0000313" key="3">
    <source>
        <dbReference type="Proteomes" id="UP000053095"/>
    </source>
</evidence>
<dbReference type="Pfam" id="PF13577">
    <property type="entry name" value="SnoaL_4"/>
    <property type="match status" value="1"/>
</dbReference>
<name>A0A6V8H1L8_TALPI</name>
<evidence type="ECO:0000313" key="2">
    <source>
        <dbReference type="EMBL" id="GAM34549.1"/>
    </source>
</evidence>